<gene>
    <name evidence="1" type="ORF">JMN37_07050</name>
</gene>
<organism evidence="1 2">
    <name type="scientific">Corynebacterium lipophilum</name>
    <dbReference type="NCBI Taxonomy" id="2804918"/>
    <lineage>
        <taxon>Bacteria</taxon>
        <taxon>Bacillati</taxon>
        <taxon>Actinomycetota</taxon>
        <taxon>Actinomycetes</taxon>
        <taxon>Mycobacteriales</taxon>
        <taxon>Corynebacteriaceae</taxon>
        <taxon>Corynebacterium</taxon>
    </lineage>
</organism>
<comment type="caution">
    <text evidence="1">The sequence shown here is derived from an EMBL/GenBank/DDBJ whole genome shotgun (WGS) entry which is preliminary data.</text>
</comment>
<proteinExistence type="predicted"/>
<protein>
    <submittedName>
        <fullName evidence="1">Uncharacterized protein</fullName>
    </submittedName>
</protein>
<dbReference type="Proteomes" id="UP001205920">
    <property type="component" value="Unassembled WGS sequence"/>
</dbReference>
<dbReference type="AlphaFoldDB" id="A0AAW5HVC3"/>
<evidence type="ECO:0000313" key="1">
    <source>
        <dbReference type="EMBL" id="MCO6394732.1"/>
    </source>
</evidence>
<keyword evidence="2" id="KW-1185">Reference proteome</keyword>
<dbReference type="EMBL" id="JAEUWV010000009">
    <property type="protein sequence ID" value="MCO6394732.1"/>
    <property type="molecule type" value="Genomic_DNA"/>
</dbReference>
<sequence>MKMAKVPEHQFDLKAAANYLADILNKDVLSESNSRVEGVVDLPKFHGAAAWIDTFLYLVLEVETSTGKTFVGFETLFQPEGTFREYSVEYENVHDLWAYEIAGDLFLQTLSFEDPDRITWMRVDTKRFVPTTWSDLLGFAYGLNRIWVRD</sequence>
<name>A0AAW5HVC3_9CORY</name>
<dbReference type="RefSeq" id="WP_071572946.1">
    <property type="nucleotide sequence ID" value="NZ_JAEUWV010000009.1"/>
</dbReference>
<evidence type="ECO:0000313" key="2">
    <source>
        <dbReference type="Proteomes" id="UP001205920"/>
    </source>
</evidence>
<accession>A0AAW5HVC3</accession>
<reference evidence="1 2" key="1">
    <citation type="submission" date="2021-01" db="EMBL/GenBank/DDBJ databases">
        <title>Identification and Characterization of Corynebacterium sp.</title>
        <authorList>
            <person name="Luo Q."/>
            <person name="Qu P."/>
            <person name="Chen Q."/>
        </authorList>
    </citation>
    <scope>NUCLEOTIDE SEQUENCE [LARGE SCALE GENOMIC DNA]</scope>
    <source>
        <strain evidence="1 2">MC-18</strain>
    </source>
</reference>